<accession>A0AAP0S284</accession>
<name>A0AAP0S284_LIQFO</name>
<organism evidence="1 2">
    <name type="scientific">Liquidambar formosana</name>
    <name type="common">Formosan gum</name>
    <dbReference type="NCBI Taxonomy" id="63359"/>
    <lineage>
        <taxon>Eukaryota</taxon>
        <taxon>Viridiplantae</taxon>
        <taxon>Streptophyta</taxon>
        <taxon>Embryophyta</taxon>
        <taxon>Tracheophyta</taxon>
        <taxon>Spermatophyta</taxon>
        <taxon>Magnoliopsida</taxon>
        <taxon>eudicotyledons</taxon>
        <taxon>Gunneridae</taxon>
        <taxon>Pentapetalae</taxon>
        <taxon>Saxifragales</taxon>
        <taxon>Altingiaceae</taxon>
        <taxon>Liquidambar</taxon>
    </lineage>
</organism>
<evidence type="ECO:0000313" key="2">
    <source>
        <dbReference type="Proteomes" id="UP001415857"/>
    </source>
</evidence>
<sequence>MVFKKLVSLFYNFIGLRGRRPIKETSSSSCHEVIESGFIEKRWADDSPAGWGGVGGEGVEVEDTLDSPHTHKTHHLTRGSYMSTCLHVARKSGMGQTHIKLLS</sequence>
<keyword evidence="2" id="KW-1185">Reference proteome</keyword>
<dbReference type="AlphaFoldDB" id="A0AAP0S284"/>
<dbReference type="Proteomes" id="UP001415857">
    <property type="component" value="Unassembled WGS sequence"/>
</dbReference>
<protein>
    <submittedName>
        <fullName evidence="1">Uncharacterized protein</fullName>
    </submittedName>
</protein>
<dbReference type="EMBL" id="JBBPBK010000005">
    <property type="protein sequence ID" value="KAK9285992.1"/>
    <property type="molecule type" value="Genomic_DNA"/>
</dbReference>
<reference evidence="1 2" key="1">
    <citation type="journal article" date="2024" name="Plant J.">
        <title>Genome sequences and population genomics reveal climatic adaptation and genomic divergence between two closely related sweetgum species.</title>
        <authorList>
            <person name="Xu W.Q."/>
            <person name="Ren C.Q."/>
            <person name="Zhang X.Y."/>
            <person name="Comes H.P."/>
            <person name="Liu X.H."/>
            <person name="Li Y.G."/>
            <person name="Kettle C.J."/>
            <person name="Jalonen R."/>
            <person name="Gaisberger H."/>
            <person name="Ma Y.Z."/>
            <person name="Qiu Y.X."/>
        </authorList>
    </citation>
    <scope>NUCLEOTIDE SEQUENCE [LARGE SCALE GENOMIC DNA]</scope>
    <source>
        <strain evidence="1">Hangzhou</strain>
    </source>
</reference>
<evidence type="ECO:0000313" key="1">
    <source>
        <dbReference type="EMBL" id="KAK9285992.1"/>
    </source>
</evidence>
<proteinExistence type="predicted"/>
<comment type="caution">
    <text evidence="1">The sequence shown here is derived from an EMBL/GenBank/DDBJ whole genome shotgun (WGS) entry which is preliminary data.</text>
</comment>
<gene>
    <name evidence="1" type="ORF">L1049_025195</name>
</gene>